<dbReference type="Gene3D" id="3.30.720.120">
    <property type="match status" value="1"/>
</dbReference>
<proteinExistence type="predicted"/>
<dbReference type="Proteomes" id="UP001415169">
    <property type="component" value="Unassembled WGS sequence"/>
</dbReference>
<keyword evidence="3" id="KW-1185">Reference proteome</keyword>
<dbReference type="InterPro" id="IPR004360">
    <property type="entry name" value="Glyas_Fos-R_dOase_dom"/>
</dbReference>
<dbReference type="PANTHER" id="PTHR34109">
    <property type="entry name" value="BNAUNNG04460D PROTEIN-RELATED"/>
    <property type="match status" value="1"/>
</dbReference>
<comment type="caution">
    <text evidence="2">The sequence shown here is derived from an EMBL/GenBank/DDBJ whole genome shotgun (WGS) entry which is preliminary data.</text>
</comment>
<name>A0ABP7ZG63_9MICO</name>
<sequence length="172" mass="18396">MAHMTVIEGRPAGYTTLTPYLVVENAAAAIDFYAAVFGATIVSRLEGTAPDGSRYIGQAELDFGGAGRLQVSDPQPAFGLVAPDKRAEGVSQSIMIYVPDVDATIARAAELGAEVKEQPSDFVSGDRFGAFVDPFGRRWAVMTRVEDLPADESARRVEEWWAQLTASPQTGA</sequence>
<evidence type="ECO:0000313" key="3">
    <source>
        <dbReference type="Proteomes" id="UP001415169"/>
    </source>
</evidence>
<organism evidence="2 3">
    <name type="scientific">Gryllotalpicola daejeonensis</name>
    <dbReference type="NCBI Taxonomy" id="993087"/>
    <lineage>
        <taxon>Bacteria</taxon>
        <taxon>Bacillati</taxon>
        <taxon>Actinomycetota</taxon>
        <taxon>Actinomycetes</taxon>
        <taxon>Micrococcales</taxon>
        <taxon>Microbacteriaceae</taxon>
        <taxon>Gryllotalpicola</taxon>
    </lineage>
</organism>
<dbReference type="PROSITE" id="PS51819">
    <property type="entry name" value="VOC"/>
    <property type="match status" value="1"/>
</dbReference>
<evidence type="ECO:0000259" key="1">
    <source>
        <dbReference type="PROSITE" id="PS51819"/>
    </source>
</evidence>
<protein>
    <submittedName>
        <fullName evidence="2">VOC family protein</fullName>
    </submittedName>
</protein>
<reference evidence="2" key="1">
    <citation type="journal article" date="2014" name="Int. J. Syst. Evol. Microbiol.">
        <title>Complete genome of a new Firmicutes species belonging to the dominant human colonic microbiota ('Ruminococcus bicirculans') reveals two chromosomes and a selective capacity to utilize plant glucans.</title>
        <authorList>
            <consortium name="NISC Comparative Sequencing Program"/>
            <person name="Wegmann U."/>
            <person name="Louis P."/>
            <person name="Goesmann A."/>
            <person name="Henrissat B."/>
            <person name="Duncan S.H."/>
            <person name="Flint H.J."/>
        </authorList>
    </citation>
    <scope>NUCLEOTIDE SEQUENCE</scope>
    <source>
        <strain evidence="2">JCM 17590</strain>
    </source>
</reference>
<feature type="domain" description="VOC" evidence="1">
    <location>
        <begin position="13"/>
        <end position="144"/>
    </location>
</feature>
<gene>
    <name evidence="2" type="ORF">GCM10022286_07430</name>
</gene>
<accession>A0ABP7ZG63</accession>
<dbReference type="InterPro" id="IPR029068">
    <property type="entry name" value="Glyas_Bleomycin-R_OHBP_Dase"/>
</dbReference>
<dbReference type="Pfam" id="PF00903">
    <property type="entry name" value="Glyoxalase"/>
    <property type="match status" value="1"/>
</dbReference>
<dbReference type="SUPFAM" id="SSF54593">
    <property type="entry name" value="Glyoxalase/Bleomycin resistance protein/Dihydroxybiphenyl dioxygenase"/>
    <property type="match status" value="1"/>
</dbReference>
<dbReference type="EMBL" id="BAABBV010000001">
    <property type="protein sequence ID" value="GAA4156751.1"/>
    <property type="molecule type" value="Genomic_DNA"/>
</dbReference>
<dbReference type="Gene3D" id="3.30.720.110">
    <property type="match status" value="1"/>
</dbReference>
<dbReference type="InterPro" id="IPR037523">
    <property type="entry name" value="VOC_core"/>
</dbReference>
<evidence type="ECO:0000313" key="2">
    <source>
        <dbReference type="EMBL" id="GAA4156751.1"/>
    </source>
</evidence>
<reference evidence="2" key="2">
    <citation type="submission" date="2023-12" db="EMBL/GenBank/DDBJ databases">
        <authorList>
            <person name="Sun Q."/>
            <person name="Inoue M."/>
        </authorList>
    </citation>
    <scope>NUCLEOTIDE SEQUENCE</scope>
    <source>
        <strain evidence="2">JCM 17590</strain>
    </source>
</reference>
<dbReference type="PANTHER" id="PTHR34109:SF1">
    <property type="entry name" value="VOC DOMAIN-CONTAINING PROTEIN"/>
    <property type="match status" value="1"/>
</dbReference>